<dbReference type="AlphaFoldDB" id="A0A654MEE5"/>
<protein>
    <recommendedName>
        <fullName evidence="1">SnoaL-like domain-containing protein</fullName>
    </recommendedName>
</protein>
<sequence length="147" mass="16998">MQKDNGIASEEVNQSNIRFYRAFENLSIESMDKIWKHDENVVCIHPGWDLFTGWLAIRESWTTIFSNTEMIRFTITNTKIKIFDNKIALVVCIENIETKDPYSGRVIRTGVIATNAFERMEPNCEWSLIHHHGSPITNYIPPNASSH</sequence>
<dbReference type="Pfam" id="PF13474">
    <property type="entry name" value="SnoaL_3"/>
    <property type="match status" value="1"/>
</dbReference>
<dbReference type="Gene3D" id="3.10.450.50">
    <property type="match status" value="1"/>
</dbReference>
<dbReference type="RefSeq" id="WP_196816839.1">
    <property type="nucleotide sequence ID" value="NZ_CP012850.1"/>
</dbReference>
<reference evidence="3" key="1">
    <citation type="submission" date="2015-10" db="EMBL/GenBank/DDBJ databases">
        <title>Niche specialization of a soil ammonia-oxidizing archaeon, Candidatus Nitrosocosmicus oleophilus.</title>
        <authorList>
            <person name="Jung M.-Y."/>
            <person name="Rhee S.-K."/>
        </authorList>
    </citation>
    <scope>NUCLEOTIDE SEQUENCE [LARGE SCALE GENOMIC DNA]</scope>
    <source>
        <strain evidence="3">MY3</strain>
    </source>
</reference>
<organism evidence="2 3">
    <name type="scientific">Candidatus Nitrosocosmicus oleophilus</name>
    <dbReference type="NCBI Taxonomy" id="1353260"/>
    <lineage>
        <taxon>Archaea</taxon>
        <taxon>Nitrososphaerota</taxon>
        <taxon>Nitrososphaeria</taxon>
        <taxon>Nitrososphaerales</taxon>
        <taxon>Nitrososphaeraceae</taxon>
        <taxon>Candidatus Nitrosocosmicus</taxon>
    </lineage>
</organism>
<dbReference type="InterPro" id="IPR037401">
    <property type="entry name" value="SnoaL-like"/>
</dbReference>
<evidence type="ECO:0000313" key="2">
    <source>
        <dbReference type="EMBL" id="ALI37852.1"/>
    </source>
</evidence>
<keyword evidence="3" id="KW-1185">Reference proteome</keyword>
<dbReference type="InterPro" id="IPR032710">
    <property type="entry name" value="NTF2-like_dom_sf"/>
</dbReference>
<dbReference type="Proteomes" id="UP000058925">
    <property type="component" value="Chromosome"/>
</dbReference>
<feature type="domain" description="SnoaL-like" evidence="1">
    <location>
        <begin position="12"/>
        <end position="136"/>
    </location>
</feature>
<dbReference type="EMBL" id="CP012850">
    <property type="protein sequence ID" value="ALI37852.1"/>
    <property type="molecule type" value="Genomic_DNA"/>
</dbReference>
<dbReference type="PANTHER" id="PTHR34957">
    <property type="entry name" value="NUCLEAR TRANSPORT FACTOR 2 (NTF2) FAMILY PROTEIN"/>
    <property type="match status" value="1"/>
</dbReference>
<dbReference type="PANTHER" id="PTHR34957:SF1">
    <property type="entry name" value="NUCLEAR TRANSPORT FACTOR 2 (NTF2) FAMILY PROTEIN"/>
    <property type="match status" value="1"/>
</dbReference>
<dbReference type="GeneID" id="60423469"/>
<proteinExistence type="predicted"/>
<gene>
    <name evidence="2" type="ORF">NMY3_03670</name>
</gene>
<dbReference type="SUPFAM" id="SSF54427">
    <property type="entry name" value="NTF2-like"/>
    <property type="match status" value="1"/>
</dbReference>
<name>A0A654MEE5_9ARCH</name>
<accession>A0A654MEE5</accession>
<dbReference type="KEGG" id="taa:NMY3_03670"/>
<evidence type="ECO:0000259" key="1">
    <source>
        <dbReference type="Pfam" id="PF13474"/>
    </source>
</evidence>
<evidence type="ECO:0000313" key="3">
    <source>
        <dbReference type="Proteomes" id="UP000058925"/>
    </source>
</evidence>